<dbReference type="InterPro" id="IPR031311">
    <property type="entry name" value="CHIT_BIND_RR_consensus"/>
</dbReference>
<evidence type="ECO:0000256" key="1">
    <source>
        <dbReference type="ARBA" id="ARBA00022460"/>
    </source>
</evidence>
<dbReference type="PANTHER" id="PTHR12236:SF94">
    <property type="entry name" value="CCP84AA-RELATED"/>
    <property type="match status" value="1"/>
</dbReference>
<protein>
    <recommendedName>
        <fullName evidence="7">Larval cuticle protein A2B</fullName>
    </recommendedName>
</protein>
<sequence length="259" mass="27752">MAYKIAFALVMLGVAQAAVLRTAAPVAVASAPVLAKTVELEEIDPHPQYSYSYDVQDNLSGDSKGHVEERDGDVVRGEYSLIDADGFKRTVTYTADSINGFNAVVRREPIIAVAEPVVKATPVAVAAPLLQPGYKTERWPVCKSFHSFSAFASLFGYSPSSTRPLAMAFQYLAILALVAAASAGVLPAQQVYHAAPAQAVAYAHAPVAVAHAQPVLAKHDDEYDPHPQYKFAYDVQDSLSGDSKSQVEERDGDVGLFQL</sequence>
<keyword evidence="2" id="KW-0677">Repeat</keyword>
<evidence type="ECO:0000256" key="4">
    <source>
        <dbReference type="SAM" id="SignalP"/>
    </source>
</evidence>
<keyword evidence="6" id="KW-1185">Reference proteome</keyword>
<dbReference type="PROSITE" id="PS00233">
    <property type="entry name" value="CHIT_BIND_RR_1"/>
    <property type="match status" value="1"/>
</dbReference>
<dbReference type="GO" id="GO:0005615">
    <property type="term" value="C:extracellular space"/>
    <property type="evidence" value="ECO:0007669"/>
    <property type="project" value="TreeGrafter"/>
</dbReference>
<dbReference type="STRING" id="7232.A0A484B0T3"/>
<evidence type="ECO:0000313" key="6">
    <source>
        <dbReference type="Proteomes" id="UP000295192"/>
    </source>
</evidence>
<dbReference type="Pfam" id="PF00379">
    <property type="entry name" value="Chitin_bind_4"/>
    <property type="match status" value="1"/>
</dbReference>
<evidence type="ECO:0000256" key="3">
    <source>
        <dbReference type="PROSITE-ProRule" id="PRU00497"/>
    </source>
</evidence>
<proteinExistence type="predicted"/>
<comment type="caution">
    <text evidence="5">The sequence shown here is derived from an EMBL/GenBank/DDBJ whole genome shotgun (WGS) entry which is preliminary data.</text>
</comment>
<evidence type="ECO:0000256" key="2">
    <source>
        <dbReference type="ARBA" id="ARBA00022737"/>
    </source>
</evidence>
<dbReference type="EMBL" id="LSRL02000229">
    <property type="protein sequence ID" value="TDG42479.1"/>
    <property type="molecule type" value="Genomic_DNA"/>
</dbReference>
<organism evidence="5 6">
    <name type="scientific">Drosophila navojoa</name>
    <name type="common">Fruit fly</name>
    <dbReference type="NCBI Taxonomy" id="7232"/>
    <lineage>
        <taxon>Eukaryota</taxon>
        <taxon>Metazoa</taxon>
        <taxon>Ecdysozoa</taxon>
        <taxon>Arthropoda</taxon>
        <taxon>Hexapoda</taxon>
        <taxon>Insecta</taxon>
        <taxon>Pterygota</taxon>
        <taxon>Neoptera</taxon>
        <taxon>Endopterygota</taxon>
        <taxon>Diptera</taxon>
        <taxon>Brachycera</taxon>
        <taxon>Muscomorpha</taxon>
        <taxon>Ephydroidea</taxon>
        <taxon>Drosophilidae</taxon>
        <taxon>Drosophila</taxon>
    </lineage>
</organism>
<feature type="signal peptide" evidence="4">
    <location>
        <begin position="1"/>
        <end position="17"/>
    </location>
</feature>
<evidence type="ECO:0008006" key="7">
    <source>
        <dbReference type="Google" id="ProtNLM"/>
    </source>
</evidence>
<reference evidence="5 6" key="1">
    <citation type="journal article" date="2019" name="J. Hered.">
        <title>An Improved Genome Assembly for Drosophila navojoa, the Basal Species in the mojavensis Cluster.</title>
        <authorList>
            <person name="Vanderlinde T."/>
            <person name="Dupim E.G."/>
            <person name="Nazario-Yepiz N.O."/>
            <person name="Carvalho A.B."/>
        </authorList>
    </citation>
    <scope>NUCLEOTIDE SEQUENCE [LARGE SCALE GENOMIC DNA]</scope>
    <source>
        <strain evidence="5">Navoj_Jal97</strain>
        <tissue evidence="5">Whole organism</tissue>
    </source>
</reference>
<feature type="chain" id="PRO_5019850731" description="Larval cuticle protein A2B" evidence="4">
    <location>
        <begin position="18"/>
        <end position="259"/>
    </location>
</feature>
<dbReference type="PRINTS" id="PR00947">
    <property type="entry name" value="CUTICLE"/>
</dbReference>
<dbReference type="Proteomes" id="UP000295192">
    <property type="component" value="Unassembled WGS sequence"/>
</dbReference>
<dbReference type="PANTHER" id="PTHR12236">
    <property type="entry name" value="STRUCTURAL CONTITUENT OF CUTICLE"/>
    <property type="match status" value="1"/>
</dbReference>
<dbReference type="PROSITE" id="PS51155">
    <property type="entry name" value="CHIT_BIND_RR_2"/>
    <property type="match status" value="1"/>
</dbReference>
<dbReference type="OrthoDB" id="10071059at2759"/>
<name>A0A484B0T3_DRONA</name>
<keyword evidence="4" id="KW-0732">Signal</keyword>
<keyword evidence="1 3" id="KW-0193">Cuticle</keyword>
<dbReference type="AlphaFoldDB" id="A0A484B0T3"/>
<dbReference type="InterPro" id="IPR051217">
    <property type="entry name" value="Insect_Cuticle_Struc_Prot"/>
</dbReference>
<dbReference type="OMA" id="AHIHTHY"/>
<evidence type="ECO:0000313" key="5">
    <source>
        <dbReference type="EMBL" id="TDG42479.1"/>
    </source>
</evidence>
<dbReference type="GO" id="GO:0042302">
    <property type="term" value="F:structural constituent of cuticle"/>
    <property type="evidence" value="ECO:0007669"/>
    <property type="project" value="UniProtKB-UniRule"/>
</dbReference>
<dbReference type="InterPro" id="IPR000618">
    <property type="entry name" value="Insect_cuticle"/>
</dbReference>
<accession>A0A484B0T3</accession>
<dbReference type="GO" id="GO:0031012">
    <property type="term" value="C:extracellular matrix"/>
    <property type="evidence" value="ECO:0007669"/>
    <property type="project" value="TreeGrafter"/>
</dbReference>
<gene>
    <name evidence="5" type="ORF">AWZ03_011109</name>
</gene>